<evidence type="ECO:0000313" key="10">
    <source>
        <dbReference type="EMBL" id="VAX31050.1"/>
    </source>
</evidence>
<evidence type="ECO:0000256" key="5">
    <source>
        <dbReference type="ARBA" id="ARBA00022917"/>
    </source>
</evidence>
<dbReference type="AlphaFoldDB" id="A0A3B1D802"/>
<dbReference type="InterPro" id="IPR045864">
    <property type="entry name" value="aa-tRNA-synth_II/BPL/LPL"/>
</dbReference>
<dbReference type="PANTHER" id="PTHR42753">
    <property type="entry name" value="MITOCHONDRIAL RIBOSOME PROTEIN L39/PROLYL-TRNA LIGASE FAMILY MEMBER"/>
    <property type="match status" value="1"/>
</dbReference>
<feature type="non-terminal residue" evidence="10">
    <location>
        <position position="207"/>
    </location>
</feature>
<comment type="catalytic activity">
    <reaction evidence="8">
        <text>tRNA(Pro) + L-proline + ATP = L-prolyl-tRNA(Pro) + AMP + diphosphate</text>
        <dbReference type="Rhea" id="RHEA:14305"/>
        <dbReference type="Rhea" id="RHEA-COMP:9700"/>
        <dbReference type="Rhea" id="RHEA-COMP:9702"/>
        <dbReference type="ChEBI" id="CHEBI:30616"/>
        <dbReference type="ChEBI" id="CHEBI:33019"/>
        <dbReference type="ChEBI" id="CHEBI:60039"/>
        <dbReference type="ChEBI" id="CHEBI:78442"/>
        <dbReference type="ChEBI" id="CHEBI:78532"/>
        <dbReference type="ChEBI" id="CHEBI:456215"/>
        <dbReference type="EC" id="6.1.1.15"/>
    </reaction>
</comment>
<dbReference type="InterPro" id="IPR006195">
    <property type="entry name" value="aa-tRNA-synth_II"/>
</dbReference>
<keyword evidence="6 10" id="KW-0030">Aminoacyl-tRNA synthetase</keyword>
<evidence type="ECO:0000256" key="6">
    <source>
        <dbReference type="ARBA" id="ARBA00023146"/>
    </source>
</evidence>
<dbReference type="GO" id="GO:0006433">
    <property type="term" value="P:prolyl-tRNA aminoacylation"/>
    <property type="evidence" value="ECO:0007669"/>
    <property type="project" value="InterPro"/>
</dbReference>
<evidence type="ECO:0000256" key="8">
    <source>
        <dbReference type="ARBA" id="ARBA00047671"/>
    </source>
</evidence>
<feature type="domain" description="Aminoacyl-transfer RNA synthetases class-II family profile" evidence="9">
    <location>
        <begin position="46"/>
        <end position="207"/>
    </location>
</feature>
<dbReference type="InterPro" id="IPR050062">
    <property type="entry name" value="Pro-tRNA_synthetase"/>
</dbReference>
<dbReference type="GO" id="GO:0005829">
    <property type="term" value="C:cytosol"/>
    <property type="evidence" value="ECO:0007669"/>
    <property type="project" value="TreeGrafter"/>
</dbReference>
<dbReference type="EC" id="6.1.1.15" evidence="1"/>
<reference evidence="10" key="1">
    <citation type="submission" date="2018-06" db="EMBL/GenBank/DDBJ databases">
        <authorList>
            <person name="Zhirakovskaya E."/>
        </authorList>
    </citation>
    <scope>NUCLEOTIDE SEQUENCE</scope>
</reference>
<organism evidence="10">
    <name type="scientific">hydrothermal vent metagenome</name>
    <dbReference type="NCBI Taxonomy" id="652676"/>
    <lineage>
        <taxon>unclassified sequences</taxon>
        <taxon>metagenomes</taxon>
        <taxon>ecological metagenomes</taxon>
    </lineage>
</organism>
<sequence length="207" mass="24196">MRFSRTCVPTLRETPSEAEAVSHKLLLRAGYIRQLAAGLYIFMPLGWRVMGKINAIIREEMARIDAQELLLPVLHPADIWQKTGRWSEIGDEMFRLRDRTGRDMCLGMTHEEIMTWLASREIRSYKALPQIWYQIQTKLRDEARPKSGILRTREFIMKDSYSFDRDESGLSQSYRLHEEAYHRIFERCGLKFYQVESDPGMMGGATA</sequence>
<evidence type="ECO:0000256" key="4">
    <source>
        <dbReference type="ARBA" id="ARBA00022840"/>
    </source>
</evidence>
<dbReference type="InterPro" id="IPR002316">
    <property type="entry name" value="Pro-tRNA-ligase_IIa"/>
</dbReference>
<dbReference type="PANTHER" id="PTHR42753:SF2">
    <property type="entry name" value="PROLINE--TRNA LIGASE"/>
    <property type="match status" value="1"/>
</dbReference>
<dbReference type="GO" id="GO:0005524">
    <property type="term" value="F:ATP binding"/>
    <property type="evidence" value="ECO:0007669"/>
    <property type="project" value="UniProtKB-KW"/>
</dbReference>
<dbReference type="PROSITE" id="PS50862">
    <property type="entry name" value="AA_TRNA_LIGASE_II"/>
    <property type="match status" value="1"/>
</dbReference>
<evidence type="ECO:0000256" key="3">
    <source>
        <dbReference type="ARBA" id="ARBA00022741"/>
    </source>
</evidence>
<evidence type="ECO:0000256" key="1">
    <source>
        <dbReference type="ARBA" id="ARBA00012831"/>
    </source>
</evidence>
<dbReference type="GO" id="GO:0004827">
    <property type="term" value="F:proline-tRNA ligase activity"/>
    <property type="evidence" value="ECO:0007669"/>
    <property type="project" value="UniProtKB-EC"/>
</dbReference>
<evidence type="ECO:0000259" key="9">
    <source>
        <dbReference type="PROSITE" id="PS50862"/>
    </source>
</evidence>
<evidence type="ECO:0000256" key="2">
    <source>
        <dbReference type="ARBA" id="ARBA00022598"/>
    </source>
</evidence>
<keyword evidence="5" id="KW-0648">Protein biosynthesis</keyword>
<proteinExistence type="predicted"/>
<evidence type="ECO:0000256" key="7">
    <source>
        <dbReference type="ARBA" id="ARBA00029731"/>
    </source>
</evidence>
<dbReference type="EMBL" id="UOGH01000193">
    <property type="protein sequence ID" value="VAX31050.1"/>
    <property type="molecule type" value="Genomic_DNA"/>
</dbReference>
<keyword evidence="4" id="KW-0067">ATP-binding</keyword>
<name>A0A3B1D802_9ZZZZ</name>
<gene>
    <name evidence="10" type="ORF">MNBD_NITROSPIRAE02-389</name>
</gene>
<accession>A0A3B1D802</accession>
<dbReference type="SUPFAM" id="SSF55681">
    <property type="entry name" value="Class II aaRS and biotin synthetases"/>
    <property type="match status" value="1"/>
</dbReference>
<dbReference type="InterPro" id="IPR002314">
    <property type="entry name" value="aa-tRNA-synt_IIb"/>
</dbReference>
<keyword evidence="2 10" id="KW-0436">Ligase</keyword>
<dbReference type="PRINTS" id="PR01046">
    <property type="entry name" value="TRNASYNTHPRO"/>
</dbReference>
<protein>
    <recommendedName>
        <fullName evidence="1">proline--tRNA ligase</fullName>
        <ecNumber evidence="1">6.1.1.15</ecNumber>
    </recommendedName>
    <alternativeName>
        <fullName evidence="7">Prolyl-tRNA synthetase</fullName>
    </alternativeName>
</protein>
<dbReference type="Pfam" id="PF00587">
    <property type="entry name" value="tRNA-synt_2b"/>
    <property type="match status" value="1"/>
</dbReference>
<keyword evidence="3" id="KW-0547">Nucleotide-binding</keyword>
<dbReference type="Gene3D" id="3.30.930.10">
    <property type="entry name" value="Bira Bifunctional Protein, Domain 2"/>
    <property type="match status" value="1"/>
</dbReference>